<evidence type="ECO:0000313" key="2">
    <source>
        <dbReference type="EMBL" id="KAK7537957.1"/>
    </source>
</evidence>
<accession>A0ABR1LS10</accession>
<feature type="region of interest" description="Disordered" evidence="1">
    <location>
        <begin position="1"/>
        <end position="34"/>
    </location>
</feature>
<reference evidence="2 3" key="1">
    <citation type="submission" date="2024-04" db="EMBL/GenBank/DDBJ databases">
        <title>Phyllosticta paracitricarpa is synonymous to the EU quarantine fungus P. citricarpa based on phylogenomic analyses.</title>
        <authorList>
            <consortium name="Lawrence Berkeley National Laboratory"/>
            <person name="Van Ingen-Buijs V.A."/>
            <person name="Van Westerhoven A.C."/>
            <person name="Haridas S."/>
            <person name="Skiadas P."/>
            <person name="Martin F."/>
            <person name="Groenewald J.Z."/>
            <person name="Crous P.W."/>
            <person name="Seidl M.F."/>
        </authorList>
    </citation>
    <scope>NUCLEOTIDE SEQUENCE [LARGE SCALE GENOMIC DNA]</scope>
    <source>
        <strain evidence="2 3">CBS 122670</strain>
    </source>
</reference>
<evidence type="ECO:0000256" key="1">
    <source>
        <dbReference type="SAM" id="MobiDB-lite"/>
    </source>
</evidence>
<protein>
    <submittedName>
        <fullName evidence="2">Uncharacterized protein</fullName>
    </submittedName>
</protein>
<sequence length="201" mass="22357">MQGTAGTRSLLLPGPPPIPNTGESLTPSSPWPRRQPFDSCEPCIWRAGNASGPASGPLARYTTSQMCVGRVRATLQCAWPGPTSGLLAHYTNGTLAFGRPYPDANGNDLRSATGDPGPMSGRVWFGSSGGISFRQAFSRRHRYPLGRPNVVIAEWDNSTFWMRMWGRDVCAFLRSRQLRQHILMRVRWWTITVGGRYWVCF</sequence>
<dbReference type="Proteomes" id="UP001365128">
    <property type="component" value="Unassembled WGS sequence"/>
</dbReference>
<keyword evidence="3" id="KW-1185">Reference proteome</keyword>
<organism evidence="2 3">
    <name type="scientific">Phyllosticta citricarpa</name>
    <dbReference type="NCBI Taxonomy" id="55181"/>
    <lineage>
        <taxon>Eukaryota</taxon>
        <taxon>Fungi</taxon>
        <taxon>Dikarya</taxon>
        <taxon>Ascomycota</taxon>
        <taxon>Pezizomycotina</taxon>
        <taxon>Dothideomycetes</taxon>
        <taxon>Dothideomycetes incertae sedis</taxon>
        <taxon>Botryosphaeriales</taxon>
        <taxon>Phyllostictaceae</taxon>
        <taxon>Phyllosticta</taxon>
    </lineage>
</organism>
<gene>
    <name evidence="2" type="ORF">IWX46DRAFT_583283</name>
</gene>
<proteinExistence type="predicted"/>
<evidence type="ECO:0000313" key="3">
    <source>
        <dbReference type="Proteomes" id="UP001365128"/>
    </source>
</evidence>
<name>A0ABR1LS10_9PEZI</name>
<comment type="caution">
    <text evidence="2">The sequence shown here is derived from an EMBL/GenBank/DDBJ whole genome shotgun (WGS) entry which is preliminary data.</text>
</comment>
<dbReference type="EMBL" id="JBBPDW010000031">
    <property type="protein sequence ID" value="KAK7537957.1"/>
    <property type="molecule type" value="Genomic_DNA"/>
</dbReference>